<dbReference type="RefSeq" id="WP_151861921.1">
    <property type="nucleotide sequence ID" value="NZ_WBZC01000053.1"/>
</dbReference>
<keyword evidence="2" id="KW-0812">Transmembrane</keyword>
<feature type="coiled-coil region" evidence="1">
    <location>
        <begin position="36"/>
        <end position="70"/>
    </location>
</feature>
<evidence type="ECO:0008006" key="5">
    <source>
        <dbReference type="Google" id="ProtNLM"/>
    </source>
</evidence>
<keyword evidence="1" id="KW-0175">Coiled coil</keyword>
<dbReference type="Pfam" id="PF04977">
    <property type="entry name" value="DivIC"/>
    <property type="match status" value="1"/>
</dbReference>
<dbReference type="OrthoDB" id="14319at2"/>
<keyword evidence="4" id="KW-1185">Reference proteome</keyword>
<organism evidence="3 4">
    <name type="scientific">Alkaliphilus pronyensis</name>
    <dbReference type="NCBI Taxonomy" id="1482732"/>
    <lineage>
        <taxon>Bacteria</taxon>
        <taxon>Bacillati</taxon>
        <taxon>Bacillota</taxon>
        <taxon>Clostridia</taxon>
        <taxon>Peptostreptococcales</taxon>
        <taxon>Natronincolaceae</taxon>
        <taxon>Alkaliphilus</taxon>
    </lineage>
</organism>
<evidence type="ECO:0000256" key="1">
    <source>
        <dbReference type="SAM" id="Coils"/>
    </source>
</evidence>
<protein>
    <recommendedName>
        <fullName evidence="5">Septum formation initiator family protein</fullName>
    </recommendedName>
</protein>
<keyword evidence="2" id="KW-1133">Transmembrane helix</keyword>
<keyword evidence="2" id="KW-0472">Membrane</keyword>
<dbReference type="InterPro" id="IPR007060">
    <property type="entry name" value="FtsL/DivIC"/>
</dbReference>
<evidence type="ECO:0000313" key="3">
    <source>
        <dbReference type="EMBL" id="KAB3531889.1"/>
    </source>
</evidence>
<reference evidence="3 4" key="1">
    <citation type="submission" date="2019-10" db="EMBL/GenBank/DDBJ databases">
        <title>Alkaliphilus serpentinus sp. nov. and Alkaliphilus pronyensis sp. nov., two novel anaerobic alkaliphilic species isolated from the serpentinized-hosted hydrothermal field of the Prony Bay (New Caledonia).</title>
        <authorList>
            <person name="Postec A."/>
        </authorList>
    </citation>
    <scope>NUCLEOTIDE SEQUENCE [LARGE SCALE GENOMIC DNA]</scope>
    <source>
        <strain evidence="3 4">LacV</strain>
    </source>
</reference>
<gene>
    <name evidence="3" type="ORF">F8154_12320</name>
</gene>
<comment type="caution">
    <text evidence="3">The sequence shown here is derived from an EMBL/GenBank/DDBJ whole genome shotgun (WGS) entry which is preliminary data.</text>
</comment>
<accession>A0A6I0F2I9</accession>
<proteinExistence type="predicted"/>
<feature type="transmembrane region" description="Helical" evidence="2">
    <location>
        <begin position="12"/>
        <end position="30"/>
    </location>
</feature>
<sequence>MPKKKKLRINRLLMMLLPMFLLGSVLFTLYEQQKEMAELKKQEAFYIDKIKNTEKEIQSIIHKIENAHNDEYIEKIAREQLKMIGEDEIIFIDIENAGN</sequence>
<name>A0A6I0F2I9_9FIRM</name>
<dbReference type="EMBL" id="WBZC01000053">
    <property type="protein sequence ID" value="KAB3531889.1"/>
    <property type="molecule type" value="Genomic_DNA"/>
</dbReference>
<evidence type="ECO:0000256" key="2">
    <source>
        <dbReference type="SAM" id="Phobius"/>
    </source>
</evidence>
<evidence type="ECO:0000313" key="4">
    <source>
        <dbReference type="Proteomes" id="UP000432715"/>
    </source>
</evidence>
<dbReference type="AlphaFoldDB" id="A0A6I0F2I9"/>
<dbReference type="Proteomes" id="UP000432715">
    <property type="component" value="Unassembled WGS sequence"/>
</dbReference>